<evidence type="ECO:0000256" key="6">
    <source>
        <dbReference type="ARBA" id="ARBA00025284"/>
    </source>
</evidence>
<dbReference type="Proteomes" id="UP001438707">
    <property type="component" value="Unassembled WGS sequence"/>
</dbReference>
<organism evidence="8 9">
    <name type="scientific">Apatococcus lobatus</name>
    <dbReference type="NCBI Taxonomy" id="904363"/>
    <lineage>
        <taxon>Eukaryota</taxon>
        <taxon>Viridiplantae</taxon>
        <taxon>Chlorophyta</taxon>
        <taxon>core chlorophytes</taxon>
        <taxon>Trebouxiophyceae</taxon>
        <taxon>Chlorellales</taxon>
        <taxon>Chlorellaceae</taxon>
        <taxon>Apatococcus</taxon>
    </lineage>
</organism>
<dbReference type="PANTHER" id="PTHR12570:SF91">
    <property type="entry name" value="MAGNESIUM TRANSPORTER-RELATED"/>
    <property type="match status" value="1"/>
</dbReference>
<feature type="transmembrane region" description="Helical" evidence="7">
    <location>
        <begin position="106"/>
        <end position="126"/>
    </location>
</feature>
<protein>
    <recommendedName>
        <fullName evidence="7">Probable magnesium transporter</fullName>
    </recommendedName>
</protein>
<dbReference type="SUPFAM" id="SSF103481">
    <property type="entry name" value="Multidrug resistance efflux transporter EmrE"/>
    <property type="match status" value="1"/>
</dbReference>
<evidence type="ECO:0000256" key="2">
    <source>
        <dbReference type="ARBA" id="ARBA00007001"/>
    </source>
</evidence>
<keyword evidence="7" id="KW-0406">Ion transport</keyword>
<keyword evidence="7" id="KW-1003">Cell membrane</keyword>
<evidence type="ECO:0000256" key="4">
    <source>
        <dbReference type="ARBA" id="ARBA00022989"/>
    </source>
</evidence>
<dbReference type="EMBL" id="JALJOS010000024">
    <property type="protein sequence ID" value="KAK9825582.1"/>
    <property type="molecule type" value="Genomic_DNA"/>
</dbReference>
<dbReference type="InterPro" id="IPR037185">
    <property type="entry name" value="EmrE-like"/>
</dbReference>
<keyword evidence="5 7" id="KW-0472">Membrane</keyword>
<feature type="transmembrane region" description="Helical" evidence="7">
    <location>
        <begin position="174"/>
        <end position="197"/>
    </location>
</feature>
<feature type="transmembrane region" description="Helical" evidence="7">
    <location>
        <begin position="243"/>
        <end position="264"/>
    </location>
</feature>
<feature type="transmembrane region" description="Helical" evidence="7">
    <location>
        <begin position="147"/>
        <end position="168"/>
    </location>
</feature>
<accession>A0AAW1QVS9</accession>
<dbReference type="InterPro" id="IPR008521">
    <property type="entry name" value="Mg_trans_NIPA"/>
</dbReference>
<comment type="subunit">
    <text evidence="7">Homodimer.</text>
</comment>
<reference evidence="8 9" key="1">
    <citation type="journal article" date="2024" name="Nat. Commun.">
        <title>Phylogenomics reveals the evolutionary origins of lichenization in chlorophyte algae.</title>
        <authorList>
            <person name="Puginier C."/>
            <person name="Libourel C."/>
            <person name="Otte J."/>
            <person name="Skaloud P."/>
            <person name="Haon M."/>
            <person name="Grisel S."/>
            <person name="Petersen M."/>
            <person name="Berrin J.G."/>
            <person name="Delaux P.M."/>
            <person name="Dal Grande F."/>
            <person name="Keller J."/>
        </authorList>
    </citation>
    <scope>NUCLEOTIDE SEQUENCE [LARGE SCALE GENOMIC DNA]</scope>
    <source>
        <strain evidence="8 9">SAG 2145</strain>
    </source>
</reference>
<feature type="transmembrane region" description="Helical" evidence="7">
    <location>
        <begin position="10"/>
        <end position="27"/>
    </location>
</feature>
<dbReference type="GO" id="GO:0015095">
    <property type="term" value="F:magnesium ion transmembrane transporter activity"/>
    <property type="evidence" value="ECO:0007669"/>
    <property type="project" value="UniProtKB-UniRule"/>
</dbReference>
<evidence type="ECO:0000256" key="1">
    <source>
        <dbReference type="ARBA" id="ARBA00004141"/>
    </source>
</evidence>
<comment type="subcellular location">
    <subcellularLocation>
        <location evidence="7">Cell membrane</location>
        <topology evidence="7">Multi-pass membrane protein</topology>
    </subcellularLocation>
    <subcellularLocation>
        <location evidence="7">Early endosome</location>
    </subcellularLocation>
    <subcellularLocation>
        <location evidence="1">Membrane</location>
        <topology evidence="1">Multi-pass membrane protein</topology>
    </subcellularLocation>
</comment>
<proteinExistence type="inferred from homology"/>
<keyword evidence="4 7" id="KW-1133">Transmembrane helix</keyword>
<keyword evidence="7" id="KW-0813">Transport</keyword>
<comment type="similarity">
    <text evidence="2 7">Belongs to the NIPA (TC 2.A.7) family.</text>
</comment>
<keyword evidence="3 7" id="KW-0812">Transmembrane</keyword>
<sequence length="374" mass="40311">MLLSSDQSKGVALAISSSIFIGSSFIVKKKGLRIAGNSGLRAGVGGYSYLIEPLWWTGMISMIVGEMANFAAYAFAPAIVVTPLGALSIIVSAILAHYWLNEKLNIFGILGCVLCIVGSITIVLHAPEEREITSLLEVWQLAMQPGFMLYTVAAIAATLFLIFYLAPAYGMTTIFVYVGICSLVGSLSVMSCKALGIALKLTFQGQNQFVYAESYYCLLIVAVCVLTQMNYLNKALDLFNTAIVSPIYYVMFTVFTITASVILFQDVQTSRQLLTELCGFSTIVIGTFLLNATKDWDANAALMPPGRSGAPFNAMRPVHDPEIQTTSKAAGFKFVDSNGKVGKHVACGWPVAGTASRLLHAFSPPLLLLQDNTM</sequence>
<feature type="transmembrane region" description="Helical" evidence="7">
    <location>
        <begin position="209"/>
        <end position="231"/>
    </location>
</feature>
<dbReference type="AlphaFoldDB" id="A0AAW1QVS9"/>
<keyword evidence="7" id="KW-0460">Magnesium</keyword>
<gene>
    <name evidence="8" type="ORF">WJX74_007480</name>
</gene>
<name>A0AAW1QVS9_9CHLO</name>
<evidence type="ECO:0000256" key="7">
    <source>
        <dbReference type="RuleBase" id="RU363078"/>
    </source>
</evidence>
<evidence type="ECO:0000256" key="5">
    <source>
        <dbReference type="ARBA" id="ARBA00023136"/>
    </source>
</evidence>
<evidence type="ECO:0000313" key="9">
    <source>
        <dbReference type="Proteomes" id="UP001438707"/>
    </source>
</evidence>
<keyword evidence="7" id="KW-0967">Endosome</keyword>
<keyword evidence="9" id="KW-1185">Reference proteome</keyword>
<comment type="caution">
    <text evidence="7">Lacks conserved residue(s) required for the propagation of feature annotation.</text>
</comment>
<comment type="function">
    <text evidence="6 7">Acts as a Mg(2+) transporter. Can also transport other divalent cations such as Fe(2+), Sr(2+), Ba(2+), Mn(2+) and Co(2+) but to a much less extent than Mg(2+).</text>
</comment>
<dbReference type="GO" id="GO:0005769">
    <property type="term" value="C:early endosome"/>
    <property type="evidence" value="ECO:0007669"/>
    <property type="project" value="UniProtKB-SubCell"/>
</dbReference>
<comment type="caution">
    <text evidence="8">The sequence shown here is derived from an EMBL/GenBank/DDBJ whole genome shotgun (WGS) entry which is preliminary data.</text>
</comment>
<dbReference type="PANTHER" id="PTHR12570">
    <property type="match status" value="1"/>
</dbReference>
<evidence type="ECO:0000313" key="8">
    <source>
        <dbReference type="EMBL" id="KAK9825582.1"/>
    </source>
</evidence>
<dbReference type="Pfam" id="PF05653">
    <property type="entry name" value="Mg_trans_NIPA"/>
    <property type="match status" value="1"/>
</dbReference>
<evidence type="ECO:0000256" key="3">
    <source>
        <dbReference type="ARBA" id="ARBA00022692"/>
    </source>
</evidence>
<dbReference type="GO" id="GO:0005886">
    <property type="term" value="C:plasma membrane"/>
    <property type="evidence" value="ECO:0007669"/>
    <property type="project" value="UniProtKB-SubCell"/>
</dbReference>
<feature type="transmembrane region" description="Helical" evidence="7">
    <location>
        <begin position="72"/>
        <end position="100"/>
    </location>
</feature>